<dbReference type="GO" id="GO:0016151">
    <property type="term" value="F:nickel cation binding"/>
    <property type="evidence" value="ECO:0007669"/>
    <property type="project" value="InterPro"/>
</dbReference>
<evidence type="ECO:0000256" key="2">
    <source>
        <dbReference type="ARBA" id="ARBA00023186"/>
    </source>
</evidence>
<evidence type="ECO:0000256" key="1">
    <source>
        <dbReference type="ARBA" id="ARBA00007177"/>
    </source>
</evidence>
<dbReference type="HAMAP" id="MF_01384">
    <property type="entry name" value="UreD"/>
    <property type="match status" value="1"/>
</dbReference>
<protein>
    <submittedName>
        <fullName evidence="3">Urease accessory protein</fullName>
    </submittedName>
</protein>
<reference evidence="3 4" key="1">
    <citation type="submission" date="2017-06" db="EMBL/GenBank/DDBJ databases">
        <title>Global population genomics of the pathogenic fungus Cryptococcus neoformans var. grubii.</title>
        <authorList>
            <person name="Cuomo C."/>
            <person name="Litvintseva A."/>
            <person name="Chen Y."/>
            <person name="Young S."/>
            <person name="Zeng Q."/>
            <person name="Chapman S."/>
            <person name="Gujja S."/>
            <person name="Saif S."/>
            <person name="Birren B."/>
        </authorList>
    </citation>
    <scope>NUCLEOTIDE SEQUENCE [LARGE SCALE GENOMIC DNA]</scope>
    <source>
        <strain evidence="3 4">Tu259-1</strain>
    </source>
</reference>
<keyword evidence="2" id="KW-0143">Chaperone</keyword>
<dbReference type="SMR" id="A0A854QHJ4"/>
<dbReference type="EMBL" id="AMKT01000041">
    <property type="protein sequence ID" value="OXG21866.1"/>
    <property type="molecule type" value="Genomic_DNA"/>
</dbReference>
<dbReference type="Pfam" id="PF01774">
    <property type="entry name" value="UreD"/>
    <property type="match status" value="1"/>
</dbReference>
<accession>A0A854QHJ4</accession>
<proteinExistence type="inferred from homology"/>
<evidence type="ECO:0000313" key="4">
    <source>
        <dbReference type="Proteomes" id="UP000199727"/>
    </source>
</evidence>
<dbReference type="InterPro" id="IPR002669">
    <property type="entry name" value="UreD"/>
</dbReference>
<dbReference type="Proteomes" id="UP000199727">
    <property type="component" value="Unassembled WGS sequence"/>
</dbReference>
<dbReference type="AlphaFoldDB" id="A0A854QHJ4"/>
<evidence type="ECO:0000313" key="3">
    <source>
        <dbReference type="EMBL" id="OXG21866.1"/>
    </source>
</evidence>
<organism evidence="3 4">
    <name type="scientific">Cryptococcus neoformans Tu259-1</name>
    <dbReference type="NCBI Taxonomy" id="1230072"/>
    <lineage>
        <taxon>Eukaryota</taxon>
        <taxon>Fungi</taxon>
        <taxon>Dikarya</taxon>
        <taxon>Basidiomycota</taxon>
        <taxon>Agaricomycotina</taxon>
        <taxon>Tremellomycetes</taxon>
        <taxon>Tremellales</taxon>
        <taxon>Cryptococcaceae</taxon>
        <taxon>Cryptococcus</taxon>
        <taxon>Cryptococcus neoformans species complex</taxon>
    </lineage>
</organism>
<comment type="caution">
    <text evidence="3">The sequence shown here is derived from an EMBL/GenBank/DDBJ whole genome shotgun (WGS) entry which is preliminary data.</text>
</comment>
<name>A0A854QHJ4_CRYNE</name>
<dbReference type="OrthoDB" id="5550464at2759"/>
<dbReference type="PANTHER" id="PTHR33643:SF1">
    <property type="entry name" value="UREASE ACCESSORY PROTEIN D"/>
    <property type="match status" value="1"/>
</dbReference>
<dbReference type="PANTHER" id="PTHR33643">
    <property type="entry name" value="UREASE ACCESSORY PROTEIN D"/>
    <property type="match status" value="1"/>
</dbReference>
<comment type="similarity">
    <text evidence="1">Belongs to the UreD family.</text>
</comment>
<gene>
    <name evidence="3" type="ORF">C361_03291</name>
</gene>
<sequence length="327" mass="35807">MSSSMKAPLRNPPRLLAGEGRVHLSASNAHPCFSTSLAAYPLKLLSPTPLPSQPANFAVLYTLAYGGGLVAGDLVSLSVLIDPGCGLVMLTQGTTKVYKRRPGLRPLSHLHTSQPSSDPNLTRQRMHIRLCSSSFLLLLPDSVSPFRSSIYSQTQRFVLPADRTASVLILDWVNSGRGQRPQEGDEEIWSMDSYGSTNEIWVGDERIMRERMVLDNSHFGLNAGGSLSPIANQLSPYNVYATVLIIGPHLTTLFSYLAYLSDHSRQFQLKEPPGLAWSFSEIDDKLQAGVVRIAACEVEDARKWLREVMTAGGVAALVGEGMWPRCI</sequence>